<name>A0ACC3ZIU0_COLTU</name>
<reference evidence="1 2" key="1">
    <citation type="journal article" date="2020" name="Phytopathology">
        <title>Genome Sequence Resources of Colletotrichum truncatum, C. plurivorum, C. musicola, and C. sojae: Four Species Pathogenic to Soybean (Glycine max).</title>
        <authorList>
            <person name="Rogerio F."/>
            <person name="Boufleur T.R."/>
            <person name="Ciampi-Guillardi M."/>
            <person name="Sukno S.A."/>
            <person name="Thon M.R."/>
            <person name="Massola Junior N.S."/>
            <person name="Baroncelli R."/>
        </authorList>
    </citation>
    <scope>NUCLEOTIDE SEQUENCE [LARGE SCALE GENOMIC DNA]</scope>
    <source>
        <strain evidence="1 2">CMES1059</strain>
    </source>
</reference>
<dbReference type="EMBL" id="VUJX02000001">
    <property type="protein sequence ID" value="KAL0944052.1"/>
    <property type="molecule type" value="Genomic_DNA"/>
</dbReference>
<gene>
    <name evidence="1" type="ORF">CTRU02_201939</name>
</gene>
<protein>
    <submittedName>
        <fullName evidence="1">Uncharacterized protein</fullName>
    </submittedName>
</protein>
<keyword evidence="2" id="KW-1185">Reference proteome</keyword>
<evidence type="ECO:0000313" key="2">
    <source>
        <dbReference type="Proteomes" id="UP000805649"/>
    </source>
</evidence>
<comment type="caution">
    <text evidence="1">The sequence shown here is derived from an EMBL/GenBank/DDBJ whole genome shotgun (WGS) entry which is preliminary data.</text>
</comment>
<evidence type="ECO:0000313" key="1">
    <source>
        <dbReference type="EMBL" id="KAL0944052.1"/>
    </source>
</evidence>
<proteinExistence type="predicted"/>
<organism evidence="1 2">
    <name type="scientific">Colletotrichum truncatum</name>
    <name type="common">Anthracnose fungus</name>
    <name type="synonym">Colletotrichum capsici</name>
    <dbReference type="NCBI Taxonomy" id="5467"/>
    <lineage>
        <taxon>Eukaryota</taxon>
        <taxon>Fungi</taxon>
        <taxon>Dikarya</taxon>
        <taxon>Ascomycota</taxon>
        <taxon>Pezizomycotina</taxon>
        <taxon>Sordariomycetes</taxon>
        <taxon>Hypocreomycetidae</taxon>
        <taxon>Glomerellales</taxon>
        <taxon>Glomerellaceae</taxon>
        <taxon>Colletotrichum</taxon>
        <taxon>Colletotrichum truncatum species complex</taxon>
    </lineage>
</organism>
<sequence>MSVKTLADSNVFPQSAHLPLKRREWSRPLIFGLVLFIVWAWKLHQWFYDRNAVLRPGSYPFPVYNDWDDIPTSKQLHWVRCELPLMVPGNFLCARLAVPMDYQRPLTQSSDSPQVYIALVLLPAAGHGLETGRFSESPLLLNPGGPGGVGTAFVYSNAGPIIQAAVGGNVDLIGFDPRGIGATVPSADCFTEHVTTPSPGADNVAMMRRLTWLLMAHDVGLPNGTNDAMDILAHRARAASKLCSQKDSEESGLRYMATPNVAADMKSIVDAHDDWLEENGFETAALGVEKRSSSEAAPPSTKRKLVFWGFSYGSLLGQTFASMYPDAVGRLILDGVVASNVYNTPSEWVSNMRDADSIVERFFYYCQLAEEKCALFRQGDEAKDIKARYDRVISGLRAEPLIVVSRYINMPVVIMEADIQKSFFTALYSPMRTFSIIAHILNIIYEAGDLSSLLIYPDLTPMCNADFKIPISLDESFAAVGCSDRRPKRNETLNELYKRTSEYTSFAGLWMSLMMACEGWDIEASFPSPDWDANLQSPDPVNTSFPILFASTTFDPVTPLVNAVEMSQNFVNAGVFEVQAEGHTTLAAVSLCALGKIRNYLHKGIVPPQPVADADGILSGWDKCKSDEQPWKPFQADAAMRAEGLHVLQALGDVHAEIINRLTPLTKFRL</sequence>
<dbReference type="Proteomes" id="UP000805649">
    <property type="component" value="Unassembled WGS sequence"/>
</dbReference>
<accession>A0ACC3ZIU0</accession>